<keyword evidence="3" id="KW-0813">Transport</keyword>
<dbReference type="Gene3D" id="1.10.110.10">
    <property type="entry name" value="Plant lipid-transfer and hydrophobic proteins"/>
    <property type="match status" value="1"/>
</dbReference>
<comment type="function">
    <text evidence="1">Plant non-specific lipid-transfer proteins transfer phospholipids as well as galactolipids across membranes. May play a role in wax or cutin deposition in the cell walls of expanding epidermal cells and certain secretory tissues.</text>
</comment>
<dbReference type="Pfam" id="PF00234">
    <property type="entry name" value="Tryp_alpha_amyl"/>
    <property type="match status" value="1"/>
</dbReference>
<accession>A0A219D1L6</accession>
<dbReference type="SUPFAM" id="SSF47699">
    <property type="entry name" value="Bifunctional inhibitor/lipid-transfer protein/seed storage 2S albumin"/>
    <property type="match status" value="1"/>
</dbReference>
<reference evidence="11" key="1">
    <citation type="journal article" date="2018" name="Biol. Plant.">
        <title>Genome-wide identification and organization of seed storage protein genes of Cannabis sativa.</title>
        <authorList>
            <person name="Ponzoni E."/>
            <person name="Brambilla I.M."/>
            <person name="Galasso I."/>
        </authorList>
    </citation>
    <scope>NUCLEOTIDE SEQUENCE</scope>
</reference>
<dbReference type="GO" id="GO:0045735">
    <property type="term" value="F:nutrient reservoir activity"/>
    <property type="evidence" value="ECO:0007669"/>
    <property type="project" value="UniProtKB-KW"/>
</dbReference>
<evidence type="ECO:0000256" key="4">
    <source>
        <dbReference type="ARBA" id="ARBA00022761"/>
    </source>
</evidence>
<dbReference type="InterPro" id="IPR000617">
    <property type="entry name" value="Napin/2SS/CON"/>
</dbReference>
<evidence type="ECO:0000256" key="5">
    <source>
        <dbReference type="ARBA" id="ARBA00023121"/>
    </source>
</evidence>
<sequence>MAKISSSTLALFAALMLVAHAVAFRTTITTVETDDVENYSRSGSEQECRRQRQDLNHCRMYMREKMHGRFEEEDEIENYSQHLDQCCSQLRNVNERCRCPALEMEIQKEQGQDKQRMMESARNIPSMCGMQPRTCQFHSRYY</sequence>
<keyword evidence="6" id="KW-0708">Seed storage protein</keyword>
<keyword evidence="5" id="KW-0446">Lipid-binding</keyword>
<evidence type="ECO:0000256" key="6">
    <source>
        <dbReference type="ARBA" id="ARBA00023129"/>
    </source>
</evidence>
<dbReference type="EMBL" id="LT898479">
    <property type="protein sequence ID" value="SNQ45151.1"/>
    <property type="molecule type" value="Genomic_DNA"/>
</dbReference>
<dbReference type="PANTHER" id="PTHR35496">
    <property type="entry name" value="2S SEED STORAGE PROTEIN 1-RELATED"/>
    <property type="match status" value="1"/>
</dbReference>
<evidence type="ECO:0000313" key="14">
    <source>
        <dbReference type="Proteomes" id="UP000583929"/>
    </source>
</evidence>
<dbReference type="SMR" id="A0A219D1L6"/>
<dbReference type="EMBL" id="LT898479">
    <property type="protein sequence ID" value="SNQ45152.1"/>
    <property type="molecule type" value="Genomic_DNA"/>
</dbReference>
<proteinExistence type="inferred from homology"/>
<evidence type="ECO:0000313" key="10">
    <source>
        <dbReference type="EMBL" id="KAF4388759.1"/>
    </source>
</evidence>
<dbReference type="EMBL" id="JAATIQ010000072">
    <property type="protein sequence ID" value="KAF4388759.1"/>
    <property type="molecule type" value="Genomic_DNA"/>
</dbReference>
<feature type="domain" description="Bifunctional inhibitor/plant lipid transfer protein/seed storage helical" evidence="8">
    <location>
        <begin position="48"/>
        <end position="135"/>
    </location>
</feature>
<reference evidence="13 14" key="2">
    <citation type="journal article" date="2020" name="bioRxiv">
        <title>Sequence and annotation of 42 cannabis genomes reveals extensive copy number variation in cannabinoid synthesis and pathogen resistance genes.</title>
        <authorList>
            <person name="Mckernan K.J."/>
            <person name="Helbert Y."/>
            <person name="Kane L.T."/>
            <person name="Ebling H."/>
            <person name="Zhang L."/>
            <person name="Liu B."/>
            <person name="Eaton Z."/>
            <person name="Mclaughlin S."/>
            <person name="Kingan S."/>
            <person name="Baybayan P."/>
            <person name="Concepcion G."/>
            <person name="Jordan M."/>
            <person name="Riva A."/>
            <person name="Barbazuk W."/>
            <person name="Harkins T."/>
        </authorList>
    </citation>
    <scope>NUCLEOTIDE SEQUENCE [LARGE SCALE GENOMIC DNA]</scope>
    <source>
        <strain evidence="13 14">cv. Jamaican Lion 4</strain>
        <strain evidence="10">Father</strain>
        <strain evidence="9">Mother</strain>
        <tissue evidence="9">Leaf</tissue>
    </source>
</reference>
<gene>
    <name evidence="11" type="primary">Cs2S-1</name>
    <name evidence="12" type="synonym">Cs2S-2</name>
    <name evidence="9" type="ORF">F8388_023800</name>
    <name evidence="10" type="ORF">G4B88_019036</name>
</gene>
<evidence type="ECO:0000313" key="9">
    <source>
        <dbReference type="EMBL" id="KAF4379783.1"/>
    </source>
</evidence>
<name>A0A219D1L6_CANSA</name>
<evidence type="ECO:0000256" key="7">
    <source>
        <dbReference type="SAM" id="SignalP"/>
    </source>
</evidence>
<dbReference type="EMBL" id="JAATIP010000068">
    <property type="protein sequence ID" value="KAF4379783.1"/>
    <property type="molecule type" value="Genomic_DNA"/>
</dbReference>
<evidence type="ECO:0000313" key="12">
    <source>
        <dbReference type="EMBL" id="SNQ45152.1"/>
    </source>
</evidence>
<feature type="signal peptide" evidence="7">
    <location>
        <begin position="1"/>
        <end position="23"/>
    </location>
</feature>
<dbReference type="AlphaFoldDB" id="A0A219D1L6"/>
<dbReference type="InterPro" id="IPR036312">
    <property type="entry name" value="Bifun_inhib/LTP/seed_sf"/>
</dbReference>
<comment type="similarity">
    <text evidence="2">Belongs to the 2S seed storage albumins family.</text>
</comment>
<protein>
    <submittedName>
        <fullName evidence="11">Albumin</fullName>
    </submittedName>
</protein>
<keyword evidence="4" id="KW-0758">Storage protein</keyword>
<evidence type="ECO:0000313" key="11">
    <source>
        <dbReference type="EMBL" id="SNQ45151.1"/>
    </source>
</evidence>
<feature type="chain" id="PRO_5011910158" evidence="7">
    <location>
        <begin position="24"/>
        <end position="142"/>
    </location>
</feature>
<dbReference type="CDD" id="cd00261">
    <property type="entry name" value="AAI_SS"/>
    <property type="match status" value="1"/>
</dbReference>
<dbReference type="PANTHER" id="PTHR35496:SF4">
    <property type="entry name" value="2S SULFUR-RICH SEED STORAGE PROTEIN 2-LIKE"/>
    <property type="match status" value="1"/>
</dbReference>
<organism evidence="11">
    <name type="scientific">Cannabis sativa</name>
    <name type="common">Hemp</name>
    <name type="synonym">Marijuana</name>
    <dbReference type="NCBI Taxonomy" id="3483"/>
    <lineage>
        <taxon>Eukaryota</taxon>
        <taxon>Viridiplantae</taxon>
        <taxon>Streptophyta</taxon>
        <taxon>Embryophyta</taxon>
        <taxon>Tracheophyta</taxon>
        <taxon>Spermatophyta</taxon>
        <taxon>Magnoliopsida</taxon>
        <taxon>eudicotyledons</taxon>
        <taxon>Gunneridae</taxon>
        <taxon>Pentapetalae</taxon>
        <taxon>rosids</taxon>
        <taxon>fabids</taxon>
        <taxon>Rosales</taxon>
        <taxon>Cannabaceae</taxon>
        <taxon>Cannabis</taxon>
    </lineage>
</organism>
<dbReference type="Proteomes" id="UP000583929">
    <property type="component" value="Unassembled WGS sequence"/>
</dbReference>
<dbReference type="InterPro" id="IPR016140">
    <property type="entry name" value="Bifunc_inhib/LTP/seed_store"/>
</dbReference>
<evidence type="ECO:0000256" key="2">
    <source>
        <dbReference type="ARBA" id="ARBA00008262"/>
    </source>
</evidence>
<dbReference type="SMART" id="SM00499">
    <property type="entry name" value="AAI"/>
    <property type="match status" value="1"/>
</dbReference>
<dbReference type="GO" id="GO:0008289">
    <property type="term" value="F:lipid binding"/>
    <property type="evidence" value="ECO:0007669"/>
    <property type="project" value="UniProtKB-KW"/>
</dbReference>
<evidence type="ECO:0000256" key="1">
    <source>
        <dbReference type="ARBA" id="ARBA00003211"/>
    </source>
</evidence>
<evidence type="ECO:0000313" key="13">
    <source>
        <dbReference type="Proteomes" id="UP000525078"/>
    </source>
</evidence>
<dbReference type="Proteomes" id="UP000525078">
    <property type="component" value="Unassembled WGS sequence"/>
</dbReference>
<keyword evidence="14" id="KW-1185">Reference proteome</keyword>
<evidence type="ECO:0000259" key="8">
    <source>
        <dbReference type="SMART" id="SM00499"/>
    </source>
</evidence>
<keyword evidence="7" id="KW-0732">Signal</keyword>
<evidence type="ECO:0000256" key="3">
    <source>
        <dbReference type="ARBA" id="ARBA00022448"/>
    </source>
</evidence>